<protein>
    <submittedName>
        <fullName evidence="1">Uncharacterized protein</fullName>
    </submittedName>
</protein>
<accession>A0A0E4CRI0</accession>
<dbReference type="STRING" id="141349.BN1232_06325"/>
<reference evidence="1 3" key="1">
    <citation type="submission" date="2015-03" db="EMBL/GenBank/DDBJ databases">
        <authorList>
            <person name="Urmite Genomes"/>
        </authorList>
    </citation>
    <scope>NUCLEOTIDE SEQUENCE [LARGE SCALE GENOMIC DNA]</scope>
    <source>
        <strain evidence="1 3">CSUR P1491</strain>
    </source>
</reference>
<keyword evidence="2" id="KW-0614">Plasmid</keyword>
<dbReference type="Proteomes" id="UP000199251">
    <property type="component" value="Unassembled WGS sequence"/>
</dbReference>
<evidence type="ECO:0000313" key="1">
    <source>
        <dbReference type="EMBL" id="CQD24683.1"/>
    </source>
</evidence>
<dbReference type="EMBL" id="CP092424">
    <property type="protein sequence ID" value="ULP45559.1"/>
    <property type="molecule type" value="Genomic_DNA"/>
</dbReference>
<proteinExistence type="predicted"/>
<keyword evidence="4" id="KW-1185">Reference proteome</keyword>
<geneLocation type="plasmid" evidence="2 4">
    <name>unnamed1</name>
</geneLocation>
<evidence type="ECO:0000313" key="2">
    <source>
        <dbReference type="EMBL" id="ULP45559.1"/>
    </source>
</evidence>
<reference evidence="2" key="2">
    <citation type="submission" date="2022-08" db="EMBL/GenBank/DDBJ databases">
        <title>Complete genome sequence of 14 non-tuberculosis mycobacteria type-strains.</title>
        <authorList>
            <person name="Igarashi Y."/>
            <person name="Osugi A."/>
            <person name="Mitarai S."/>
        </authorList>
    </citation>
    <scope>NUCLEOTIDE SEQUENCE</scope>
    <source>
        <strain evidence="2">ATCC 51985</strain>
        <plasmid evidence="2">unnamed1</plasmid>
    </source>
</reference>
<dbReference type="Proteomes" id="UP001055171">
    <property type="component" value="Plasmid unnamed1"/>
</dbReference>
<dbReference type="OrthoDB" id="4732285at2"/>
<gene>
    <name evidence="1" type="ORF">BN1232_06325</name>
    <name evidence="2" type="ORF">MJO58_27855</name>
</gene>
<evidence type="ECO:0000313" key="4">
    <source>
        <dbReference type="Proteomes" id="UP001055171"/>
    </source>
</evidence>
<dbReference type="RefSeq" id="WP_139043416.1">
    <property type="nucleotide sequence ID" value="NZ_CP092424.2"/>
</dbReference>
<dbReference type="AlphaFoldDB" id="A0A0E4CRI0"/>
<dbReference type="EMBL" id="CTEE01000003">
    <property type="protein sequence ID" value="CQD24683.1"/>
    <property type="molecule type" value="Genomic_DNA"/>
</dbReference>
<organism evidence="1 3">
    <name type="scientific">Mycobacterium lentiflavum</name>
    <dbReference type="NCBI Taxonomy" id="141349"/>
    <lineage>
        <taxon>Bacteria</taxon>
        <taxon>Bacillati</taxon>
        <taxon>Actinomycetota</taxon>
        <taxon>Actinomycetes</taxon>
        <taxon>Mycobacteriales</taxon>
        <taxon>Mycobacteriaceae</taxon>
        <taxon>Mycobacterium</taxon>
        <taxon>Mycobacterium simiae complex</taxon>
    </lineage>
</organism>
<evidence type="ECO:0000313" key="3">
    <source>
        <dbReference type="Proteomes" id="UP000199251"/>
    </source>
</evidence>
<sequence length="178" mass="20016">MAKPLTAEQRWLMFAIGGWTMRECLLGPAGTDYLMQSCYSHWGFSGPDGGPDWLTGWNTVRGKITAPQSGVVRVSLTKAQINSYAATLPADIRRELTECRDAAHAEQRRIADWCHCPQQDQATNARTVPCGRYHPTDEEDDDHWARTRAIDTWQTRLLRRALQLQSAGEQLDLFSGLA</sequence>
<name>A0A0E4CRI0_MYCLN</name>